<evidence type="ECO:0000313" key="2">
    <source>
        <dbReference type="EMBL" id="TWI87695.1"/>
    </source>
</evidence>
<feature type="domain" description="Methyltransferase" evidence="1">
    <location>
        <begin position="64"/>
        <end position="164"/>
    </location>
</feature>
<dbReference type="GO" id="GO:0008168">
    <property type="term" value="F:methyltransferase activity"/>
    <property type="evidence" value="ECO:0007669"/>
    <property type="project" value="UniProtKB-KW"/>
</dbReference>
<dbReference type="InterPro" id="IPR050723">
    <property type="entry name" value="CFA/CMAS"/>
</dbReference>
<dbReference type="Proteomes" id="UP000320593">
    <property type="component" value="Unassembled WGS sequence"/>
</dbReference>
<keyword evidence="2" id="KW-0489">Methyltransferase</keyword>
<dbReference type="SUPFAM" id="SSF53335">
    <property type="entry name" value="S-adenosyl-L-methionine-dependent methyltransferases"/>
    <property type="match status" value="1"/>
</dbReference>
<name>A0A562T1W2_9HYPH</name>
<dbReference type="EMBL" id="VLLF01000004">
    <property type="protein sequence ID" value="TWI87695.1"/>
    <property type="molecule type" value="Genomic_DNA"/>
</dbReference>
<dbReference type="PANTHER" id="PTHR43667:SF2">
    <property type="entry name" value="FATTY ACID C-METHYL TRANSFERASE"/>
    <property type="match status" value="1"/>
</dbReference>
<dbReference type="InterPro" id="IPR041698">
    <property type="entry name" value="Methyltransf_25"/>
</dbReference>
<evidence type="ECO:0000259" key="1">
    <source>
        <dbReference type="Pfam" id="PF13649"/>
    </source>
</evidence>
<organism evidence="2 3">
    <name type="scientific">Roseibium hamelinense</name>
    <dbReference type="NCBI Taxonomy" id="150831"/>
    <lineage>
        <taxon>Bacteria</taxon>
        <taxon>Pseudomonadati</taxon>
        <taxon>Pseudomonadota</taxon>
        <taxon>Alphaproteobacteria</taxon>
        <taxon>Hyphomicrobiales</taxon>
        <taxon>Stappiaceae</taxon>
        <taxon>Roseibium</taxon>
    </lineage>
</organism>
<keyword evidence="2" id="KW-0808">Transferase</keyword>
<comment type="caution">
    <text evidence="2">The sequence shown here is derived from an EMBL/GenBank/DDBJ whole genome shotgun (WGS) entry which is preliminary data.</text>
</comment>
<proteinExistence type="predicted"/>
<dbReference type="InterPro" id="IPR029063">
    <property type="entry name" value="SAM-dependent_MTases_sf"/>
</dbReference>
<dbReference type="Pfam" id="PF13649">
    <property type="entry name" value="Methyltransf_25"/>
    <property type="match status" value="1"/>
</dbReference>
<protein>
    <submittedName>
        <fullName evidence="2">S-adenosylmethionine-diacylgycerolhomoserine-N-methyltransferase</fullName>
    </submittedName>
</protein>
<evidence type="ECO:0000313" key="3">
    <source>
        <dbReference type="Proteomes" id="UP000320593"/>
    </source>
</evidence>
<dbReference type="CDD" id="cd02440">
    <property type="entry name" value="AdoMet_MTases"/>
    <property type="match status" value="1"/>
</dbReference>
<accession>A0A562T1W2</accession>
<gene>
    <name evidence="2" type="ORF">JM93_02264</name>
</gene>
<dbReference type="AlphaFoldDB" id="A0A562T1W2"/>
<keyword evidence="3" id="KW-1185">Reference proteome</keyword>
<reference evidence="2 3" key="1">
    <citation type="submission" date="2019-07" db="EMBL/GenBank/DDBJ databases">
        <title>Genomic Encyclopedia of Archaeal and Bacterial Type Strains, Phase II (KMG-II): from individual species to whole genera.</title>
        <authorList>
            <person name="Goeker M."/>
        </authorList>
    </citation>
    <scope>NUCLEOTIDE SEQUENCE [LARGE SCALE GENOMIC DNA]</scope>
    <source>
        <strain evidence="2 3">ATCC BAA-252</strain>
    </source>
</reference>
<dbReference type="PANTHER" id="PTHR43667">
    <property type="entry name" value="CYCLOPROPANE-FATTY-ACYL-PHOSPHOLIPID SYNTHASE"/>
    <property type="match status" value="1"/>
</dbReference>
<dbReference type="Gene3D" id="3.40.50.150">
    <property type="entry name" value="Vaccinia Virus protein VP39"/>
    <property type="match status" value="1"/>
</dbReference>
<dbReference type="GO" id="GO:0032259">
    <property type="term" value="P:methylation"/>
    <property type="evidence" value="ECO:0007669"/>
    <property type="project" value="UniProtKB-KW"/>
</dbReference>
<sequence>MAASTFTFSMGNSVHSDQKAAETAQLMDGIYKYQRHFYDVTRKYYLLGRDHLIEQLEPGPDQTVLELGCGTGRNLIGAAKRYPNVTFHGIDISQQMLETARESVARAGLSDRIYLHQGDASSSSFVSSAGAPEYDRVFYSYTLSMMPVWREALAAGLDCLSADGRLCIVDFGQLDRLPVWFARLLRTWLASFHVTPRADLLNEVAKLSDRSGRPMTSTSLYRGYATYVQVS</sequence>